<reference evidence="4 5" key="1">
    <citation type="submission" date="2019-04" db="EMBL/GenBank/DDBJ databases">
        <title>Microbes associate with the intestines of laboratory mice.</title>
        <authorList>
            <person name="Navarre W."/>
            <person name="Wong E."/>
            <person name="Huang K."/>
            <person name="Tropini C."/>
            <person name="Ng K."/>
            <person name="Yu B."/>
        </authorList>
    </citation>
    <scope>NUCLEOTIDE SEQUENCE [LARGE SCALE GENOMIC DNA]</scope>
    <source>
        <strain evidence="4 5">NM61_E11</strain>
    </source>
</reference>
<sequence>MEENEMKTCPNCGSKMDQDVNFCTNCGTDLRIVPLDSEVEKAQSVSTQDAPQQNDQQTVSTDGNVAHNHSSSTDDTVINPNTQNTQNTQKSADSSSNSNQQPLGAQMRQHITQNVQNFDAHNMWQWFVNSWKHPFADQQGERWYGWVALLVEDILIGLGMFIGEQRVAGAADSMLGGTSFMSSSANFTFGTAIEVIFFIALAEAIVILAAHLSYKVIYGKSKDFMEFTNHIVHTSNLAAIFIVVYFLFMLIMGPAGIAVSVLMLWLAVSVFELALMVVVLGDPNPVHDKFYGFLLFMVLQAVAGLIFVSIIGATLISQIGSSIPGL</sequence>
<protein>
    <submittedName>
        <fullName evidence="4">Zinc ribbon domain-containing protein</fullName>
    </submittedName>
</protein>
<gene>
    <name evidence="4" type="ORF">E5351_08825</name>
</gene>
<proteinExistence type="predicted"/>
<dbReference type="AlphaFoldDB" id="A0A4S2BBM9"/>
<feature type="transmembrane region" description="Helical" evidence="2">
    <location>
        <begin position="231"/>
        <end position="251"/>
    </location>
</feature>
<feature type="compositionally biased region" description="Polar residues" evidence="1">
    <location>
        <begin position="43"/>
        <end position="80"/>
    </location>
</feature>
<feature type="region of interest" description="Disordered" evidence="1">
    <location>
        <begin position="39"/>
        <end position="105"/>
    </location>
</feature>
<keyword evidence="2" id="KW-0472">Membrane</keyword>
<comment type="caution">
    <text evidence="4">The sequence shown here is derived from an EMBL/GenBank/DDBJ whole genome shotgun (WGS) entry which is preliminary data.</text>
</comment>
<dbReference type="EMBL" id="SRYV01000018">
    <property type="protein sequence ID" value="TGY11523.1"/>
    <property type="molecule type" value="Genomic_DNA"/>
</dbReference>
<dbReference type="Proteomes" id="UP000309117">
    <property type="component" value="Unassembled WGS sequence"/>
</dbReference>
<dbReference type="Pfam" id="PF20214">
    <property type="entry name" value="DUF6574"/>
    <property type="match status" value="1"/>
</dbReference>
<feature type="transmembrane region" description="Helical" evidence="2">
    <location>
        <begin position="257"/>
        <end position="281"/>
    </location>
</feature>
<keyword evidence="2" id="KW-1133">Transmembrane helix</keyword>
<evidence type="ECO:0000256" key="2">
    <source>
        <dbReference type="SAM" id="Phobius"/>
    </source>
</evidence>
<evidence type="ECO:0000256" key="1">
    <source>
        <dbReference type="SAM" id="MobiDB-lite"/>
    </source>
</evidence>
<feature type="transmembrane region" description="Helical" evidence="2">
    <location>
        <begin position="183"/>
        <end position="210"/>
    </location>
</feature>
<dbReference type="Pfam" id="PF13248">
    <property type="entry name" value="Zn_ribbon_3"/>
    <property type="match status" value="1"/>
</dbReference>
<name>A0A4S2BBM9_9LACO</name>
<accession>A0A4S2BBM9</accession>
<dbReference type="InterPro" id="IPR059113">
    <property type="entry name" value="Znf_ribbon"/>
</dbReference>
<evidence type="ECO:0000313" key="5">
    <source>
        <dbReference type="Proteomes" id="UP000309117"/>
    </source>
</evidence>
<evidence type="ECO:0000313" key="4">
    <source>
        <dbReference type="EMBL" id="TGY11523.1"/>
    </source>
</evidence>
<feature type="transmembrane region" description="Helical" evidence="2">
    <location>
        <begin position="293"/>
        <end position="316"/>
    </location>
</feature>
<keyword evidence="2" id="KW-0812">Transmembrane</keyword>
<organism evidence="4 5">
    <name type="scientific">Lactobacillus intestinalis</name>
    <dbReference type="NCBI Taxonomy" id="151781"/>
    <lineage>
        <taxon>Bacteria</taxon>
        <taxon>Bacillati</taxon>
        <taxon>Bacillota</taxon>
        <taxon>Bacilli</taxon>
        <taxon>Lactobacillales</taxon>
        <taxon>Lactobacillaceae</taxon>
        <taxon>Lactobacillus</taxon>
    </lineage>
</organism>
<dbReference type="InterPro" id="IPR046481">
    <property type="entry name" value="DUF6574"/>
</dbReference>
<feature type="domain" description="Putative zinc-ribbon" evidence="3">
    <location>
        <begin position="5"/>
        <end position="30"/>
    </location>
</feature>
<feature type="transmembrane region" description="Helical" evidence="2">
    <location>
        <begin position="143"/>
        <end position="163"/>
    </location>
</feature>
<feature type="compositionally biased region" description="Polar residues" evidence="1">
    <location>
        <begin position="90"/>
        <end position="105"/>
    </location>
</feature>
<evidence type="ECO:0000259" key="3">
    <source>
        <dbReference type="Pfam" id="PF13248"/>
    </source>
</evidence>